<evidence type="ECO:0008006" key="3">
    <source>
        <dbReference type="Google" id="ProtNLM"/>
    </source>
</evidence>
<organism evidence="1 2">
    <name type="scientific">Candidatus Thiodictyon syntrophicum</name>
    <dbReference type="NCBI Taxonomy" id="1166950"/>
    <lineage>
        <taxon>Bacteria</taxon>
        <taxon>Pseudomonadati</taxon>
        <taxon>Pseudomonadota</taxon>
        <taxon>Gammaproteobacteria</taxon>
        <taxon>Chromatiales</taxon>
        <taxon>Chromatiaceae</taxon>
        <taxon>Thiodictyon</taxon>
    </lineage>
</organism>
<dbReference type="Pfam" id="PF14076">
    <property type="entry name" value="DUF4258"/>
    <property type="match status" value="1"/>
</dbReference>
<keyword evidence="2" id="KW-1185">Reference proteome</keyword>
<dbReference type="Proteomes" id="UP000232638">
    <property type="component" value="Chromosome"/>
</dbReference>
<name>A0A2K8U5C9_9GAMM</name>
<protein>
    <recommendedName>
        <fullName evidence="3">DUF4258 domain-containing protein</fullName>
    </recommendedName>
</protein>
<accession>A0A2K8U5C9</accession>
<dbReference type="KEGG" id="tsy:THSYN_07375"/>
<dbReference type="AlphaFoldDB" id="A0A2K8U5C9"/>
<evidence type="ECO:0000313" key="2">
    <source>
        <dbReference type="Proteomes" id="UP000232638"/>
    </source>
</evidence>
<proteinExistence type="predicted"/>
<reference evidence="1 2" key="1">
    <citation type="submission" date="2017-03" db="EMBL/GenBank/DDBJ databases">
        <title>Complete genome sequence of Candidatus 'Thiodictyon syntrophicum' sp. nov. strain Cad16T, a photolithoautotroph purple sulfur bacterium isolated from an alpine meromictic lake.</title>
        <authorList>
            <person name="Luedin S.M."/>
            <person name="Pothier J.F."/>
            <person name="Danza F."/>
            <person name="Storelli N."/>
            <person name="Wittwer M."/>
            <person name="Tonolla M."/>
        </authorList>
    </citation>
    <scope>NUCLEOTIDE SEQUENCE [LARGE SCALE GENOMIC DNA]</scope>
    <source>
        <strain evidence="1 2">Cad16T</strain>
    </source>
</reference>
<gene>
    <name evidence="1" type="ORF">THSYN_07375</name>
</gene>
<dbReference type="InterPro" id="IPR025354">
    <property type="entry name" value="DUF4258"/>
</dbReference>
<dbReference type="OrthoDB" id="8906826at2"/>
<dbReference type="EMBL" id="CP020370">
    <property type="protein sequence ID" value="AUB80790.1"/>
    <property type="molecule type" value="Genomic_DNA"/>
</dbReference>
<sequence>MNSERFGCAIRLTDHANKRMVERDIDEARILDIIETGQVKYKDDRHLWLFKGYPDRADNLLCVAALLSDAMIVKTVMHHFTSGE</sequence>
<evidence type="ECO:0000313" key="1">
    <source>
        <dbReference type="EMBL" id="AUB80790.1"/>
    </source>
</evidence>
<dbReference type="RefSeq" id="WP_100918579.1">
    <property type="nucleotide sequence ID" value="NZ_CP020370.1"/>
</dbReference>